<feature type="compositionally biased region" description="Basic and acidic residues" evidence="1">
    <location>
        <begin position="12"/>
        <end position="39"/>
    </location>
</feature>
<name>A0A9P4YN95_9EURO</name>
<feature type="region of interest" description="Disordered" evidence="1">
    <location>
        <begin position="1"/>
        <end position="68"/>
    </location>
</feature>
<evidence type="ECO:0000256" key="1">
    <source>
        <dbReference type="SAM" id="MobiDB-lite"/>
    </source>
</evidence>
<feature type="compositionally biased region" description="Acidic residues" evidence="1">
    <location>
        <begin position="46"/>
        <end position="68"/>
    </location>
</feature>
<organism evidence="2 3">
    <name type="scientific">Trichophyton interdigitale</name>
    <dbReference type="NCBI Taxonomy" id="101480"/>
    <lineage>
        <taxon>Eukaryota</taxon>
        <taxon>Fungi</taxon>
        <taxon>Dikarya</taxon>
        <taxon>Ascomycota</taxon>
        <taxon>Pezizomycotina</taxon>
        <taxon>Eurotiomycetes</taxon>
        <taxon>Eurotiomycetidae</taxon>
        <taxon>Onygenales</taxon>
        <taxon>Arthrodermataceae</taxon>
        <taxon>Trichophyton</taxon>
    </lineage>
</organism>
<protein>
    <submittedName>
        <fullName evidence="2">Uncharacterized protein</fullName>
    </submittedName>
</protein>
<evidence type="ECO:0000313" key="3">
    <source>
        <dbReference type="Proteomes" id="UP000749309"/>
    </source>
</evidence>
<evidence type="ECO:0000313" key="2">
    <source>
        <dbReference type="EMBL" id="KAF3899580.1"/>
    </source>
</evidence>
<gene>
    <name evidence="2" type="ORF">GY632_1205</name>
</gene>
<accession>A0A9P4YN95</accession>
<sequence>MLQFMIVARGCGRRDGLEREDGRLKSDVRTGQQKRKEDATQQNGAEEQEEEEEEEEQEQEELESEAGE</sequence>
<proteinExistence type="predicted"/>
<dbReference type="AlphaFoldDB" id="A0A9P4YN95"/>
<dbReference type="EMBL" id="JAAQVJ010000023">
    <property type="protein sequence ID" value="KAF3899580.1"/>
    <property type="molecule type" value="Genomic_DNA"/>
</dbReference>
<dbReference type="Proteomes" id="UP000749309">
    <property type="component" value="Unassembled WGS sequence"/>
</dbReference>
<reference evidence="2" key="1">
    <citation type="submission" date="2020-03" db="EMBL/GenBank/DDBJ databases">
        <title>Whole Genome Sequence of Trichophyton interdigitale from India.</title>
        <authorList>
            <person name="Kumar P."/>
        </authorList>
    </citation>
    <scope>NUCLEOTIDE SEQUENCE</scope>
    <source>
        <strain evidence="2">UCMS-IGIB-CI14</strain>
    </source>
</reference>
<comment type="caution">
    <text evidence="2">The sequence shown here is derived from an EMBL/GenBank/DDBJ whole genome shotgun (WGS) entry which is preliminary data.</text>
</comment>